<gene>
    <name evidence="3" type="ORF">RN001_007381</name>
</gene>
<dbReference type="InterPro" id="IPR050509">
    <property type="entry name" value="CoA-transferase_III"/>
</dbReference>
<dbReference type="InterPro" id="IPR003673">
    <property type="entry name" value="CoA-Trfase_fam_III"/>
</dbReference>
<dbReference type="AlphaFoldDB" id="A0AAN7P2S2"/>
<dbReference type="Proteomes" id="UP001353858">
    <property type="component" value="Unassembled WGS sequence"/>
</dbReference>
<evidence type="ECO:0008006" key="5">
    <source>
        <dbReference type="Google" id="ProtNLM"/>
    </source>
</evidence>
<dbReference type="GO" id="GO:0005739">
    <property type="term" value="C:mitochondrion"/>
    <property type="evidence" value="ECO:0007669"/>
    <property type="project" value="TreeGrafter"/>
</dbReference>
<sequence>MALRGIKVLEFAGLAPGPFCGMVLADFGASVIRIDKIGANVNQDCTGNGKMSIAVNLKNEDGINIIKKLSKKADVLIEPFRTGVMESLGLGPNVLLKENPQLIYARLTGYGDSGVYSRRAGHDINYVAMSGLLSLFGRYGEKPIAPVNLAADFGGGGLMCAFGIVMALLERKSSNLGQVIDCNMVEGTAYLGSWLYRSQHFPLWGNPRGKNWLDTGAHFYETYETKDGKFMAVGALEPQFYEKLLKSLGLNEDEVPQLGNFEESKQILTKKFLEKTQEEWCKIFDNQDACVTPVLSLEEAPKHPHSVERKSYTANYEGQLVPNPAPKLSRTPGLPQFVNPSPKRGQNTASVLEELGLSSSEIAQLEDKKVIESYKGKHSSNL</sequence>
<evidence type="ECO:0000256" key="1">
    <source>
        <dbReference type="ARBA" id="ARBA00008383"/>
    </source>
</evidence>
<accession>A0AAN7P2S2</accession>
<dbReference type="GO" id="GO:0008111">
    <property type="term" value="F:alpha-methylacyl-CoA racemase activity"/>
    <property type="evidence" value="ECO:0007669"/>
    <property type="project" value="TreeGrafter"/>
</dbReference>
<dbReference type="PANTHER" id="PTHR48228">
    <property type="entry name" value="SUCCINYL-COA--D-CITRAMALATE COA-TRANSFERASE"/>
    <property type="match status" value="1"/>
</dbReference>
<dbReference type="SUPFAM" id="SSF89796">
    <property type="entry name" value="CoA-transferase family III (CaiB/BaiF)"/>
    <property type="match status" value="1"/>
</dbReference>
<comment type="similarity">
    <text evidence="1">Belongs to the CoA-transferase III family.</text>
</comment>
<dbReference type="Pfam" id="PF02515">
    <property type="entry name" value="CoA_transf_3"/>
    <property type="match status" value="1"/>
</dbReference>
<feature type="compositionally biased region" description="Basic and acidic residues" evidence="2">
    <location>
        <begin position="301"/>
        <end position="311"/>
    </location>
</feature>
<evidence type="ECO:0000256" key="2">
    <source>
        <dbReference type="SAM" id="MobiDB-lite"/>
    </source>
</evidence>
<organism evidence="3 4">
    <name type="scientific">Aquatica leii</name>
    <dbReference type="NCBI Taxonomy" id="1421715"/>
    <lineage>
        <taxon>Eukaryota</taxon>
        <taxon>Metazoa</taxon>
        <taxon>Ecdysozoa</taxon>
        <taxon>Arthropoda</taxon>
        <taxon>Hexapoda</taxon>
        <taxon>Insecta</taxon>
        <taxon>Pterygota</taxon>
        <taxon>Neoptera</taxon>
        <taxon>Endopterygota</taxon>
        <taxon>Coleoptera</taxon>
        <taxon>Polyphaga</taxon>
        <taxon>Elateriformia</taxon>
        <taxon>Elateroidea</taxon>
        <taxon>Lampyridae</taxon>
        <taxon>Luciolinae</taxon>
        <taxon>Aquatica</taxon>
    </lineage>
</organism>
<comment type="caution">
    <text evidence="3">The sequence shown here is derived from an EMBL/GenBank/DDBJ whole genome shotgun (WGS) entry which is preliminary data.</text>
</comment>
<dbReference type="InterPro" id="IPR044855">
    <property type="entry name" value="CoA-Trfase_III_dom3_sf"/>
</dbReference>
<dbReference type="GO" id="GO:0008206">
    <property type="term" value="P:bile acid metabolic process"/>
    <property type="evidence" value="ECO:0007669"/>
    <property type="project" value="TreeGrafter"/>
</dbReference>
<dbReference type="InterPro" id="IPR023606">
    <property type="entry name" value="CoA-Trfase_III_dom_1_sf"/>
</dbReference>
<dbReference type="EMBL" id="JARPUR010000003">
    <property type="protein sequence ID" value="KAK4879235.1"/>
    <property type="molecule type" value="Genomic_DNA"/>
</dbReference>
<dbReference type="Gene3D" id="3.30.1540.10">
    <property type="entry name" value="formyl-coa transferase, domain 3"/>
    <property type="match status" value="1"/>
</dbReference>
<evidence type="ECO:0000313" key="3">
    <source>
        <dbReference type="EMBL" id="KAK4879235.1"/>
    </source>
</evidence>
<proteinExistence type="inferred from homology"/>
<dbReference type="Gene3D" id="3.40.50.10540">
    <property type="entry name" value="Crotonobetainyl-coa:carnitine coa-transferase, domain 1"/>
    <property type="match status" value="1"/>
</dbReference>
<protein>
    <recommendedName>
        <fullName evidence="5">Alpha-methylacyl-CoA racemase</fullName>
    </recommendedName>
</protein>
<name>A0AAN7P2S2_9COLE</name>
<reference evidence="4" key="1">
    <citation type="submission" date="2023-01" db="EMBL/GenBank/DDBJ databases">
        <title>Key to firefly adult light organ development and bioluminescence: homeobox transcription factors regulate luciferase expression and transportation to peroxisome.</title>
        <authorList>
            <person name="Fu X."/>
        </authorList>
    </citation>
    <scope>NUCLEOTIDE SEQUENCE [LARGE SCALE GENOMIC DNA]</scope>
</reference>
<dbReference type="PANTHER" id="PTHR48228:SF5">
    <property type="entry name" value="ALPHA-METHYLACYL-COA RACEMASE"/>
    <property type="match status" value="1"/>
</dbReference>
<keyword evidence="4" id="KW-1185">Reference proteome</keyword>
<evidence type="ECO:0000313" key="4">
    <source>
        <dbReference type="Proteomes" id="UP001353858"/>
    </source>
</evidence>
<feature type="region of interest" description="Disordered" evidence="2">
    <location>
        <begin position="301"/>
        <end position="347"/>
    </location>
</feature>